<sequence>MIWNKQWTLAIIFLCWTTSSYAQEALFDLADRVIDLFSGEIQRSPEKPPLKWVVAPVVAYSPETSWQFGVGGSLLFPSSYDSTRTSIVEFALRYTLNNQILSSPEYTIFSPGERFIHRGELTYRQFPQFYYGIGNNTPAGNEELFSYTTFGVEHLSYRRIIQQLYAGLGFRYRATYNIELIPDGLLDQGDLEGAASYQSVGIDMGLIYDNRNNAMSTTSGTLAEFRQRFHRKAFGSDFNYAVGELDIRHYWQPLAHRNDILAVQLYGYFSYGDTPFIELAALGGDMIMRGYYEGRYRDNHLLAGQAEYRWHIWEKLGVVGFVGVGDVAKHLDGFSVPDLKPSVGAGLRYALIPEENLNIRVDFAVGQSTNNFYINISEAF</sequence>
<dbReference type="AlphaFoldDB" id="A0AA49GT70"/>
<gene>
    <name evidence="5" type="ORF">K4G66_11195</name>
</gene>
<protein>
    <submittedName>
        <fullName evidence="5">BamA/TamA family outer membrane protein</fullName>
    </submittedName>
</protein>
<evidence type="ECO:0000256" key="3">
    <source>
        <dbReference type="SAM" id="SignalP"/>
    </source>
</evidence>
<comment type="subcellular location">
    <subcellularLocation>
        <location evidence="1">Membrane</location>
    </subcellularLocation>
</comment>
<feature type="signal peptide" evidence="3">
    <location>
        <begin position="1"/>
        <end position="22"/>
    </location>
</feature>
<name>A0AA49GT70_9BACT</name>
<evidence type="ECO:0000259" key="4">
    <source>
        <dbReference type="Pfam" id="PF01103"/>
    </source>
</evidence>
<accession>A0AA49GT70</accession>
<reference evidence="5" key="2">
    <citation type="journal article" date="2024" name="Antonie Van Leeuwenhoek">
        <title>Roseihalotalea indica gen. nov., sp. nov., a halophilic Bacteroidetes from mesopelagic Southwest Indian Ocean with higher carbohydrate metabolic potential.</title>
        <authorList>
            <person name="Chen B."/>
            <person name="Zhang M."/>
            <person name="Lin D."/>
            <person name="Ye J."/>
            <person name="Tang K."/>
        </authorList>
    </citation>
    <scope>NUCLEOTIDE SEQUENCE</scope>
    <source>
        <strain evidence="5">TK19036</strain>
    </source>
</reference>
<dbReference type="InterPro" id="IPR000184">
    <property type="entry name" value="Bac_surfAg_D15"/>
</dbReference>
<keyword evidence="2" id="KW-0472">Membrane</keyword>
<dbReference type="Pfam" id="PF01103">
    <property type="entry name" value="Omp85"/>
    <property type="match status" value="1"/>
</dbReference>
<feature type="domain" description="Bacterial surface antigen (D15)" evidence="4">
    <location>
        <begin position="190"/>
        <end position="380"/>
    </location>
</feature>
<reference evidence="5" key="1">
    <citation type="journal article" date="2023" name="Comput. Struct. Biotechnol. J.">
        <title>Discovery of a novel marine Bacteroidetes with a rich repertoire of carbohydrate-active enzymes.</title>
        <authorList>
            <person name="Chen B."/>
            <person name="Liu G."/>
            <person name="Chen Q."/>
            <person name="Wang H."/>
            <person name="Liu L."/>
            <person name="Tang K."/>
        </authorList>
    </citation>
    <scope>NUCLEOTIDE SEQUENCE</scope>
    <source>
        <strain evidence="5">TK19036</strain>
    </source>
</reference>
<dbReference type="EMBL" id="CP120682">
    <property type="protein sequence ID" value="WKN39258.1"/>
    <property type="molecule type" value="Genomic_DNA"/>
</dbReference>
<evidence type="ECO:0000313" key="5">
    <source>
        <dbReference type="EMBL" id="WKN39258.1"/>
    </source>
</evidence>
<organism evidence="5">
    <name type="scientific">Roseihalotalea indica</name>
    <dbReference type="NCBI Taxonomy" id="2867963"/>
    <lineage>
        <taxon>Bacteria</taxon>
        <taxon>Pseudomonadati</taxon>
        <taxon>Bacteroidota</taxon>
        <taxon>Cytophagia</taxon>
        <taxon>Cytophagales</taxon>
        <taxon>Catalimonadaceae</taxon>
        <taxon>Roseihalotalea</taxon>
    </lineage>
</organism>
<evidence type="ECO:0000256" key="1">
    <source>
        <dbReference type="ARBA" id="ARBA00004370"/>
    </source>
</evidence>
<dbReference type="GO" id="GO:0019867">
    <property type="term" value="C:outer membrane"/>
    <property type="evidence" value="ECO:0007669"/>
    <property type="project" value="InterPro"/>
</dbReference>
<feature type="chain" id="PRO_5041277008" evidence="3">
    <location>
        <begin position="23"/>
        <end position="380"/>
    </location>
</feature>
<evidence type="ECO:0000256" key="2">
    <source>
        <dbReference type="ARBA" id="ARBA00023136"/>
    </source>
</evidence>
<proteinExistence type="predicted"/>
<dbReference type="Gene3D" id="2.40.160.50">
    <property type="entry name" value="membrane protein fhac: a member of the omp85/tpsb transporter family"/>
    <property type="match status" value="1"/>
</dbReference>
<keyword evidence="3" id="KW-0732">Signal</keyword>